<sequence length="150" mass="16917">MSIRSLLVELAAIRRKLNEFGIRDEAGYAELLVAEALGGQRNGSSVVRGWDVEAPGYGRVEVRSRTLPFDGRQETRLHLPASKRGHFDWFAGVIFNQDLTVREAFLLPHDAAWECARLNRRSDVTLKSARARPEYRPLPKLDDLQAGFDA</sequence>
<keyword evidence="2" id="KW-1185">Reference proteome</keyword>
<dbReference type="OrthoDB" id="7210457at2"/>
<evidence type="ECO:0000313" key="1">
    <source>
        <dbReference type="EMBL" id="TXF10419.1"/>
    </source>
</evidence>
<evidence type="ECO:0000313" key="2">
    <source>
        <dbReference type="Proteomes" id="UP000321201"/>
    </source>
</evidence>
<dbReference type="Proteomes" id="UP000321201">
    <property type="component" value="Unassembled WGS sequence"/>
</dbReference>
<dbReference type="RefSeq" id="WP_147801068.1">
    <property type="nucleotide sequence ID" value="NZ_VPFL01000031.1"/>
</dbReference>
<accession>A0A5C7EHV5</accession>
<organism evidence="1 2">
    <name type="scientific">Pelomicrobium methylotrophicum</name>
    <dbReference type="NCBI Taxonomy" id="2602750"/>
    <lineage>
        <taxon>Bacteria</taxon>
        <taxon>Pseudomonadati</taxon>
        <taxon>Pseudomonadota</taxon>
        <taxon>Hydrogenophilia</taxon>
        <taxon>Hydrogenophilia incertae sedis</taxon>
        <taxon>Pelomicrobium</taxon>
    </lineage>
</organism>
<comment type="caution">
    <text evidence="1">The sequence shown here is derived from an EMBL/GenBank/DDBJ whole genome shotgun (WGS) entry which is preliminary data.</text>
</comment>
<name>A0A5C7EHV5_9PROT</name>
<dbReference type="AlphaFoldDB" id="A0A5C7EHV5"/>
<protein>
    <submittedName>
        <fullName evidence="1">Uncharacterized protein</fullName>
    </submittedName>
</protein>
<dbReference type="InParanoid" id="A0A5C7EHV5"/>
<gene>
    <name evidence="1" type="ORF">FR698_15350</name>
</gene>
<reference evidence="1 2" key="1">
    <citation type="submission" date="2019-08" db="EMBL/GenBank/DDBJ databases">
        <title>Pelomicrobium methylotrophicum gen. nov., sp. nov. a moderately thermophilic, facultatively anaerobic, lithoautotrophic and methylotrophic bacterium isolated from a terrestrial mud volcano.</title>
        <authorList>
            <person name="Slobodkina G.B."/>
            <person name="Merkel A.Y."/>
            <person name="Slobodkin A.I."/>
        </authorList>
    </citation>
    <scope>NUCLEOTIDE SEQUENCE [LARGE SCALE GENOMIC DNA]</scope>
    <source>
        <strain evidence="1 2">SM250</strain>
    </source>
</reference>
<dbReference type="EMBL" id="VPFL01000031">
    <property type="protein sequence ID" value="TXF10419.1"/>
    <property type="molecule type" value="Genomic_DNA"/>
</dbReference>
<proteinExistence type="predicted"/>